<dbReference type="AlphaFoldDB" id="A0A1Q2MIH4"/>
<proteinExistence type="predicted"/>
<dbReference type="KEGG" id="pbas:SMSP2_02849"/>
<evidence type="ECO:0000256" key="1">
    <source>
        <dbReference type="SAM" id="SignalP"/>
    </source>
</evidence>
<sequence length="249" mass="26251" precursor="true">MQRLLLLTLTMTIALSCSCVHAETYGGIEFPNGDLSFADAVLRYDPLYGGGPAPTAGTDPQAALGIPDWVGNDDEHATLGRGGLLELLFVDNYLVNSGGEGHDLHIFEVGPDVEDTYVAIRPTAETALILDPATYDANEDGFYEIGKVYGSTSSIDIDAIFPGYLAGELVFDAVQLIDDYNEGGSSGSTVGADIDAVGAIGSIRSCDYSLMGDLNGDCRVDLLDLAKMASNWLIDCKQTPGDPACVPLD</sequence>
<dbReference type="PROSITE" id="PS51257">
    <property type="entry name" value="PROKAR_LIPOPROTEIN"/>
    <property type="match status" value="1"/>
</dbReference>
<dbReference type="Proteomes" id="UP000188181">
    <property type="component" value="Chromosome"/>
</dbReference>
<accession>A0A1Q2MIH4</accession>
<organism evidence="2 3">
    <name type="scientific">Limihaloglobus sulfuriphilus</name>
    <dbReference type="NCBI Taxonomy" id="1851148"/>
    <lineage>
        <taxon>Bacteria</taxon>
        <taxon>Pseudomonadati</taxon>
        <taxon>Planctomycetota</taxon>
        <taxon>Phycisphaerae</taxon>
        <taxon>Sedimentisphaerales</taxon>
        <taxon>Sedimentisphaeraceae</taxon>
        <taxon>Limihaloglobus</taxon>
    </lineage>
</organism>
<evidence type="ECO:0008006" key="4">
    <source>
        <dbReference type="Google" id="ProtNLM"/>
    </source>
</evidence>
<dbReference type="RefSeq" id="WP_146684651.1">
    <property type="nucleotide sequence ID" value="NZ_CP019646.1"/>
</dbReference>
<feature type="signal peptide" evidence="1">
    <location>
        <begin position="1"/>
        <end position="22"/>
    </location>
</feature>
<name>A0A1Q2MIH4_9BACT</name>
<protein>
    <recommendedName>
        <fullName evidence="4">Dockerin domain-containing protein</fullName>
    </recommendedName>
</protein>
<keyword evidence="1" id="KW-0732">Signal</keyword>
<keyword evidence="3" id="KW-1185">Reference proteome</keyword>
<dbReference type="OrthoDB" id="121983at2"/>
<feature type="chain" id="PRO_5012501548" description="Dockerin domain-containing protein" evidence="1">
    <location>
        <begin position="23"/>
        <end position="249"/>
    </location>
</feature>
<evidence type="ECO:0000313" key="2">
    <source>
        <dbReference type="EMBL" id="AQQ72464.1"/>
    </source>
</evidence>
<dbReference type="EMBL" id="CP019646">
    <property type="protein sequence ID" value="AQQ72464.1"/>
    <property type="molecule type" value="Genomic_DNA"/>
</dbReference>
<evidence type="ECO:0000313" key="3">
    <source>
        <dbReference type="Proteomes" id="UP000188181"/>
    </source>
</evidence>
<dbReference type="STRING" id="1851148.SMSP2_02849"/>
<gene>
    <name evidence="2" type="ORF">SMSP2_02849</name>
</gene>
<reference evidence="3" key="1">
    <citation type="submission" date="2017-02" db="EMBL/GenBank/DDBJ databases">
        <title>Comparative genomics and description of representatives of a novel lineage of planctomycetes thriving in anoxic sediments.</title>
        <authorList>
            <person name="Spring S."/>
            <person name="Bunk B."/>
            <person name="Sproer C."/>
        </authorList>
    </citation>
    <scope>NUCLEOTIDE SEQUENCE [LARGE SCALE GENOMIC DNA]</scope>
    <source>
        <strain evidence="3">SM-Chi-D1</strain>
    </source>
</reference>